<dbReference type="Proteomes" id="UP001190700">
    <property type="component" value="Unassembled WGS sequence"/>
</dbReference>
<evidence type="ECO:0000313" key="8">
    <source>
        <dbReference type="EMBL" id="KAK3235334.1"/>
    </source>
</evidence>
<evidence type="ECO:0000313" key="9">
    <source>
        <dbReference type="Proteomes" id="UP001190700"/>
    </source>
</evidence>
<dbReference type="PROSITE" id="PS51857">
    <property type="entry name" value="CSD_2"/>
    <property type="match status" value="1"/>
</dbReference>
<dbReference type="Pfam" id="PF00313">
    <property type="entry name" value="CSD"/>
    <property type="match status" value="1"/>
</dbReference>
<feature type="compositionally biased region" description="Basic and acidic residues" evidence="6">
    <location>
        <begin position="68"/>
        <end position="88"/>
    </location>
</feature>
<dbReference type="InterPro" id="IPR012340">
    <property type="entry name" value="NA-bd_OB-fold"/>
</dbReference>
<dbReference type="PANTHER" id="PTHR12913">
    <property type="entry name" value="UNR PROTEIN N-RAS UPSTREAM GENE PROTEIN"/>
    <property type="match status" value="1"/>
</dbReference>
<evidence type="ECO:0000256" key="5">
    <source>
        <dbReference type="ARBA" id="ARBA00044751"/>
    </source>
</evidence>
<name>A0AAE0BG26_9CHLO</name>
<evidence type="ECO:0000259" key="7">
    <source>
        <dbReference type="PROSITE" id="PS51857"/>
    </source>
</evidence>
<protein>
    <recommendedName>
        <fullName evidence="7">CSD domain-containing protein</fullName>
    </recommendedName>
</protein>
<dbReference type="Gene3D" id="2.40.50.140">
    <property type="entry name" value="Nucleic acid-binding proteins"/>
    <property type="match status" value="2"/>
</dbReference>
<comment type="subcellular location">
    <subcellularLocation>
        <location evidence="1">Cytoplasm</location>
    </subcellularLocation>
</comment>
<feature type="domain" description="CSD" evidence="7">
    <location>
        <begin position="94"/>
        <end position="159"/>
    </location>
</feature>
<dbReference type="EMBL" id="LGRX02035314">
    <property type="protein sequence ID" value="KAK3235334.1"/>
    <property type="molecule type" value="Genomic_DNA"/>
</dbReference>
<feature type="compositionally biased region" description="Basic and acidic residues" evidence="6">
    <location>
        <begin position="11"/>
        <end position="27"/>
    </location>
</feature>
<comment type="caution">
    <text evidence="8">The sequence shown here is derived from an EMBL/GenBank/DDBJ whole genome shotgun (WGS) entry which is preliminary data.</text>
</comment>
<dbReference type="GO" id="GO:0003723">
    <property type="term" value="F:RNA binding"/>
    <property type="evidence" value="ECO:0007669"/>
    <property type="project" value="UniProtKB-KW"/>
</dbReference>
<dbReference type="InterPro" id="IPR002059">
    <property type="entry name" value="CSP_DNA-bd"/>
</dbReference>
<feature type="region of interest" description="Disordered" evidence="6">
    <location>
        <begin position="1"/>
        <end position="90"/>
    </location>
</feature>
<evidence type="ECO:0000256" key="4">
    <source>
        <dbReference type="ARBA" id="ARBA00022884"/>
    </source>
</evidence>
<sequence length="327" mass="34934">MEATQDNVKPGGERSEVGKNDVSESKRTTPNAQPRKRPAAKKGGEGGKGKGGGMGGVWATFGGRHFAGRKEGRGAGKGEDRGAGRAHDPAAGAREAGIIACLRDSFGFIRCAGREARLFFHFTGIEGCLERELFVGAEVGFTVEQDQRSGRPTAAQVQLLPKGSVKLDPRNLKVAERVRGVVEQRPAATPDQPEGIITYDAKQQGDSHVEEENENSTTPSPAASTVPFLLSGAVKGSEPNFQVGSEVIFDLVKERGSAALRAVNIHQRELGVVCMLKPTFGFIKCCERTDDMFFHLTAVEVSTPQTQTSCSAEKFSVVLHTKGLVTI</sequence>
<dbReference type="InterPro" id="IPR011129">
    <property type="entry name" value="CSD"/>
</dbReference>
<proteinExistence type="inferred from homology"/>
<evidence type="ECO:0000256" key="1">
    <source>
        <dbReference type="ARBA" id="ARBA00004496"/>
    </source>
</evidence>
<keyword evidence="9" id="KW-1185">Reference proteome</keyword>
<keyword evidence="2" id="KW-0963">Cytoplasm</keyword>
<dbReference type="AlphaFoldDB" id="A0AAE0BG26"/>
<comment type="similarity">
    <text evidence="5">Belongs to the UNR family.</text>
</comment>
<reference evidence="8 9" key="1">
    <citation type="journal article" date="2015" name="Genome Biol. Evol.">
        <title>Comparative Genomics of a Bacterivorous Green Alga Reveals Evolutionary Causalities and Consequences of Phago-Mixotrophic Mode of Nutrition.</title>
        <authorList>
            <person name="Burns J.A."/>
            <person name="Paasch A."/>
            <person name="Narechania A."/>
            <person name="Kim E."/>
        </authorList>
    </citation>
    <scope>NUCLEOTIDE SEQUENCE [LARGE SCALE GENOMIC DNA]</scope>
    <source>
        <strain evidence="8 9">PLY_AMNH</strain>
    </source>
</reference>
<organism evidence="8 9">
    <name type="scientific">Cymbomonas tetramitiformis</name>
    <dbReference type="NCBI Taxonomy" id="36881"/>
    <lineage>
        <taxon>Eukaryota</taxon>
        <taxon>Viridiplantae</taxon>
        <taxon>Chlorophyta</taxon>
        <taxon>Pyramimonadophyceae</taxon>
        <taxon>Pyramimonadales</taxon>
        <taxon>Pyramimonadaceae</taxon>
        <taxon>Cymbomonas</taxon>
    </lineage>
</organism>
<evidence type="ECO:0000256" key="6">
    <source>
        <dbReference type="SAM" id="MobiDB-lite"/>
    </source>
</evidence>
<dbReference type="InterPro" id="IPR019844">
    <property type="entry name" value="CSD_CS"/>
</dbReference>
<accession>A0AAE0BG26</accession>
<keyword evidence="4" id="KW-0694">RNA-binding</keyword>
<keyword evidence="3" id="KW-0677">Repeat</keyword>
<dbReference type="SMART" id="SM00357">
    <property type="entry name" value="CSP"/>
    <property type="match status" value="1"/>
</dbReference>
<evidence type="ECO:0000256" key="3">
    <source>
        <dbReference type="ARBA" id="ARBA00022737"/>
    </source>
</evidence>
<dbReference type="SUPFAM" id="SSF50249">
    <property type="entry name" value="Nucleic acid-binding proteins"/>
    <property type="match status" value="2"/>
</dbReference>
<feature type="region of interest" description="Disordered" evidence="6">
    <location>
        <begin position="202"/>
        <end position="223"/>
    </location>
</feature>
<dbReference type="CDD" id="cd04458">
    <property type="entry name" value="CSP_CDS"/>
    <property type="match status" value="1"/>
</dbReference>
<dbReference type="PROSITE" id="PS00352">
    <property type="entry name" value="CSD_1"/>
    <property type="match status" value="2"/>
</dbReference>
<dbReference type="PANTHER" id="PTHR12913:SF1">
    <property type="entry name" value="COLD SHOCK DOMAIN-CONTAINING PROTEIN E1"/>
    <property type="match status" value="1"/>
</dbReference>
<dbReference type="GO" id="GO:0005737">
    <property type="term" value="C:cytoplasm"/>
    <property type="evidence" value="ECO:0007669"/>
    <property type="project" value="UniProtKB-SubCell"/>
</dbReference>
<evidence type="ECO:0000256" key="2">
    <source>
        <dbReference type="ARBA" id="ARBA00022490"/>
    </source>
</evidence>
<gene>
    <name evidence="8" type="ORF">CYMTET_54458</name>
</gene>